<evidence type="ECO:0000313" key="1">
    <source>
        <dbReference type="EMBL" id="CAJ2632460.1"/>
    </source>
</evidence>
<reference evidence="1" key="1">
    <citation type="submission" date="2023-10" db="EMBL/GenBank/DDBJ databases">
        <authorList>
            <person name="Rodriguez Cubillos JULIANA M."/>
            <person name="De Vega J."/>
        </authorList>
    </citation>
    <scope>NUCLEOTIDE SEQUENCE</scope>
</reference>
<protein>
    <submittedName>
        <fullName evidence="1">Uncharacterized protein</fullName>
    </submittedName>
</protein>
<keyword evidence="2" id="KW-1185">Reference proteome</keyword>
<comment type="caution">
    <text evidence="1">The sequence shown here is derived from an EMBL/GenBank/DDBJ whole genome shotgun (WGS) entry which is preliminary data.</text>
</comment>
<evidence type="ECO:0000313" key="2">
    <source>
        <dbReference type="Proteomes" id="UP001177021"/>
    </source>
</evidence>
<accession>A0ACB0IKH9</accession>
<proteinExistence type="predicted"/>
<dbReference type="EMBL" id="CASHSV030000001">
    <property type="protein sequence ID" value="CAJ2632460.1"/>
    <property type="molecule type" value="Genomic_DNA"/>
</dbReference>
<organism evidence="1 2">
    <name type="scientific">Trifolium pratense</name>
    <name type="common">Red clover</name>
    <dbReference type="NCBI Taxonomy" id="57577"/>
    <lineage>
        <taxon>Eukaryota</taxon>
        <taxon>Viridiplantae</taxon>
        <taxon>Streptophyta</taxon>
        <taxon>Embryophyta</taxon>
        <taxon>Tracheophyta</taxon>
        <taxon>Spermatophyta</taxon>
        <taxon>Magnoliopsida</taxon>
        <taxon>eudicotyledons</taxon>
        <taxon>Gunneridae</taxon>
        <taxon>Pentapetalae</taxon>
        <taxon>rosids</taxon>
        <taxon>fabids</taxon>
        <taxon>Fabales</taxon>
        <taxon>Fabaceae</taxon>
        <taxon>Papilionoideae</taxon>
        <taxon>50 kb inversion clade</taxon>
        <taxon>NPAAA clade</taxon>
        <taxon>Hologalegina</taxon>
        <taxon>IRL clade</taxon>
        <taxon>Trifolieae</taxon>
        <taxon>Trifolium</taxon>
    </lineage>
</organism>
<dbReference type="Proteomes" id="UP001177021">
    <property type="component" value="Unassembled WGS sequence"/>
</dbReference>
<name>A0ACB0IKH9_TRIPR</name>
<sequence>MPPSSESRYSSSQIYKPSNYKEIDEDLELRYPHKGMFKELLKKQGSQNYGLIVIQFYQKTWVCFDYQKMEYSVSEINYQRLLFMNLKKKKMVDGGKVQFWGCLCFARMDPTLFCQELVTMCQANGLIFNRDPVVPLSQSNPTHIERELENFNKKCKAILESKQQMLQLLIIIMPDFKVVRTYDKIKRVCETELGIVSQYCQPRQAQKLNKQYLENLALKINVKVGGRNTLLNDAFERRIPLVIANWSM</sequence>
<gene>
    <name evidence="1" type="ORF">MILVUS5_LOCUS3764</name>
</gene>